<name>A0A4C1YB58_EUMVA</name>
<dbReference type="EMBL" id="BGZK01001178">
    <property type="protein sequence ID" value="GBP73551.1"/>
    <property type="molecule type" value="Genomic_DNA"/>
</dbReference>
<evidence type="ECO:0000313" key="2">
    <source>
        <dbReference type="Proteomes" id="UP000299102"/>
    </source>
</evidence>
<dbReference type="Proteomes" id="UP000299102">
    <property type="component" value="Unassembled WGS sequence"/>
</dbReference>
<dbReference type="AlphaFoldDB" id="A0A4C1YB58"/>
<sequence length="163" mass="18988">MDVSLYCLPLFLVYRTHWPVEWKRDRCVTSRTLGPVVLLYRLFRALAARSAQAERDDESCFFVTRYRLASEATTARRYRRVHICHWVLGHPSVVITLSDEENLFNRGLNTEESDGEANGVIEDFRQADLDTQENVNQGSFSNDDHLTLQKVSQNLRRQSKLRI</sequence>
<reference evidence="1 2" key="1">
    <citation type="journal article" date="2019" name="Commun. Biol.">
        <title>The bagworm genome reveals a unique fibroin gene that provides high tensile strength.</title>
        <authorList>
            <person name="Kono N."/>
            <person name="Nakamura H."/>
            <person name="Ohtoshi R."/>
            <person name="Tomita M."/>
            <person name="Numata K."/>
            <person name="Arakawa K."/>
        </authorList>
    </citation>
    <scope>NUCLEOTIDE SEQUENCE [LARGE SCALE GENOMIC DNA]</scope>
</reference>
<protein>
    <submittedName>
        <fullName evidence="1">Uncharacterized protein</fullName>
    </submittedName>
</protein>
<organism evidence="1 2">
    <name type="scientific">Eumeta variegata</name>
    <name type="common">Bagworm moth</name>
    <name type="synonym">Eumeta japonica</name>
    <dbReference type="NCBI Taxonomy" id="151549"/>
    <lineage>
        <taxon>Eukaryota</taxon>
        <taxon>Metazoa</taxon>
        <taxon>Ecdysozoa</taxon>
        <taxon>Arthropoda</taxon>
        <taxon>Hexapoda</taxon>
        <taxon>Insecta</taxon>
        <taxon>Pterygota</taxon>
        <taxon>Neoptera</taxon>
        <taxon>Endopterygota</taxon>
        <taxon>Lepidoptera</taxon>
        <taxon>Glossata</taxon>
        <taxon>Ditrysia</taxon>
        <taxon>Tineoidea</taxon>
        <taxon>Psychidae</taxon>
        <taxon>Oiketicinae</taxon>
        <taxon>Eumeta</taxon>
    </lineage>
</organism>
<accession>A0A4C1YB58</accession>
<proteinExistence type="predicted"/>
<comment type="caution">
    <text evidence="1">The sequence shown here is derived from an EMBL/GenBank/DDBJ whole genome shotgun (WGS) entry which is preliminary data.</text>
</comment>
<gene>
    <name evidence="1" type="ORF">EVAR_99145_1</name>
</gene>
<evidence type="ECO:0000313" key="1">
    <source>
        <dbReference type="EMBL" id="GBP73551.1"/>
    </source>
</evidence>
<keyword evidence="2" id="KW-1185">Reference proteome</keyword>
<dbReference type="OrthoDB" id="7405408at2759"/>